<comment type="caution">
    <text evidence="2">The sequence shown here is derived from an EMBL/GenBank/DDBJ whole genome shotgun (WGS) entry which is preliminary data.</text>
</comment>
<name>A0A1G1TB87_9BACT</name>
<protein>
    <recommendedName>
        <fullName evidence="4">Type 1 periplasmic binding fold superfamily protein</fullName>
    </recommendedName>
</protein>
<gene>
    <name evidence="2" type="ORF">BEN47_09730</name>
</gene>
<evidence type="ECO:0000313" key="2">
    <source>
        <dbReference type="EMBL" id="OGX88138.1"/>
    </source>
</evidence>
<accession>A0A1G1TB87</accession>
<dbReference type="PROSITE" id="PS51257">
    <property type="entry name" value="PROKAR_LIPOPROTEIN"/>
    <property type="match status" value="1"/>
</dbReference>
<evidence type="ECO:0000256" key="1">
    <source>
        <dbReference type="SAM" id="SignalP"/>
    </source>
</evidence>
<dbReference type="AlphaFoldDB" id="A0A1G1TB87"/>
<keyword evidence="3" id="KW-1185">Reference proteome</keyword>
<dbReference type="Proteomes" id="UP000176294">
    <property type="component" value="Unassembled WGS sequence"/>
</dbReference>
<feature type="signal peptide" evidence="1">
    <location>
        <begin position="1"/>
        <end position="25"/>
    </location>
</feature>
<dbReference type="EMBL" id="MDZB01000067">
    <property type="protein sequence ID" value="OGX88138.1"/>
    <property type="molecule type" value="Genomic_DNA"/>
</dbReference>
<dbReference type="RefSeq" id="WP_070725222.1">
    <property type="nucleotide sequence ID" value="NZ_MDZB01000067.1"/>
</dbReference>
<reference evidence="2 3" key="1">
    <citation type="submission" date="2016-08" db="EMBL/GenBank/DDBJ databases">
        <title>Hymenobacter coccineus sp. nov., Hymenobacter lapidarius sp. nov. and Hymenobacter glacialis sp. nov., isolated from Antarctic soil.</title>
        <authorList>
            <person name="Sedlacek I."/>
            <person name="Kralova S."/>
            <person name="Kyrova K."/>
            <person name="Maslanova I."/>
            <person name="Stankova E."/>
            <person name="Vrbovska V."/>
            <person name="Nemec M."/>
            <person name="Bartak M."/>
            <person name="Svec P."/>
            <person name="Busse H.-J."/>
            <person name="Pantucek R."/>
        </authorList>
    </citation>
    <scope>NUCLEOTIDE SEQUENCE [LARGE SCALE GENOMIC DNA]</scope>
    <source>
        <strain evidence="2 3">CCM 8643</strain>
    </source>
</reference>
<proteinExistence type="predicted"/>
<feature type="chain" id="PRO_5009579231" description="Type 1 periplasmic binding fold superfamily protein" evidence="1">
    <location>
        <begin position="26"/>
        <end position="186"/>
    </location>
</feature>
<dbReference type="STRING" id="1908237.BEN47_09730"/>
<evidence type="ECO:0000313" key="3">
    <source>
        <dbReference type="Proteomes" id="UP000176294"/>
    </source>
</evidence>
<keyword evidence="1" id="KW-0732">Signal</keyword>
<sequence length="186" mass="19786">MTIFQSRFRLAALLLAFPLAFSSCSDDNDDPKPDDDNEQITTVTYVLTPTTAGGSTATVTWRDIDGTGGNAPTIGTLNLRPNTTYTGAITLLDETKTPVANVTDEVAKEKEEHLFIYAGTPASLLNITRTDRDAKNLEVGLVTRVVTTAAGTGTLKITLRHQPGSKDGSATPGDTDVEVTFPVTVQ</sequence>
<organism evidence="2 3">
    <name type="scientific">Hymenobacter lapidarius</name>
    <dbReference type="NCBI Taxonomy" id="1908237"/>
    <lineage>
        <taxon>Bacteria</taxon>
        <taxon>Pseudomonadati</taxon>
        <taxon>Bacteroidota</taxon>
        <taxon>Cytophagia</taxon>
        <taxon>Cytophagales</taxon>
        <taxon>Hymenobacteraceae</taxon>
        <taxon>Hymenobacter</taxon>
    </lineage>
</organism>
<evidence type="ECO:0008006" key="4">
    <source>
        <dbReference type="Google" id="ProtNLM"/>
    </source>
</evidence>